<organism evidence="1 2">
    <name type="scientific">Chryseosolibacter histidini</name>
    <dbReference type="NCBI Taxonomy" id="2782349"/>
    <lineage>
        <taxon>Bacteria</taxon>
        <taxon>Pseudomonadati</taxon>
        <taxon>Bacteroidota</taxon>
        <taxon>Cytophagia</taxon>
        <taxon>Cytophagales</taxon>
        <taxon>Chryseotaleaceae</taxon>
        <taxon>Chryseosolibacter</taxon>
    </lineage>
</organism>
<evidence type="ECO:0000313" key="2">
    <source>
        <dbReference type="Proteomes" id="UP001319200"/>
    </source>
</evidence>
<proteinExistence type="predicted"/>
<name>A0AAP2DR97_9BACT</name>
<dbReference type="PROSITE" id="PS51257">
    <property type="entry name" value="PROKAR_LIPOPROTEIN"/>
    <property type="match status" value="1"/>
</dbReference>
<dbReference type="SUPFAM" id="SSF52047">
    <property type="entry name" value="RNI-like"/>
    <property type="match status" value="1"/>
</dbReference>
<protein>
    <recommendedName>
        <fullName evidence="3">Leucine-rich repeat domain-containing protein</fullName>
    </recommendedName>
</protein>
<sequence length="182" mass="20482">MMKTLFPVLLILLLSCETTEKKTGLFEDLADKTSLEIYLKTYGLDSVPKDIGQLKAARRLYIAKDSARGWTIYPPLSALDQRTQLPPFRQLPDEITELTNLESLVLSDLDLKTLPSNFGRLQNLDSLSLFMNKLTLSAELGKLKALKKLKYLEIYGNKADSTDLEELKKAIPGLTIYNGDIE</sequence>
<dbReference type="PANTHER" id="PTHR47186">
    <property type="entry name" value="LEUCINE-RICH REPEAT-CONTAINING PROTEIN 57"/>
    <property type="match status" value="1"/>
</dbReference>
<accession>A0AAP2DR97</accession>
<dbReference type="RefSeq" id="WP_254169723.1">
    <property type="nucleotide sequence ID" value="NZ_JAHESF010000055.1"/>
</dbReference>
<gene>
    <name evidence="1" type="ORF">KK083_29355</name>
</gene>
<reference evidence="1 2" key="1">
    <citation type="submission" date="2021-05" db="EMBL/GenBank/DDBJ databases">
        <title>A Polyphasic approach of four new species of the genus Ohtaekwangia: Ohtaekwangia histidinii sp. nov., Ohtaekwangia cretensis sp. nov., Ohtaekwangia indiensis sp. nov., Ohtaekwangia reichenbachii sp. nov. from diverse environment.</title>
        <authorList>
            <person name="Octaviana S."/>
        </authorList>
    </citation>
    <scope>NUCLEOTIDE SEQUENCE [LARGE SCALE GENOMIC DNA]</scope>
    <source>
        <strain evidence="1 2">PWU4</strain>
    </source>
</reference>
<evidence type="ECO:0000313" key="1">
    <source>
        <dbReference type="EMBL" id="MBT1701036.1"/>
    </source>
</evidence>
<dbReference type="InterPro" id="IPR032675">
    <property type="entry name" value="LRR_dom_sf"/>
</dbReference>
<dbReference type="Gene3D" id="3.80.10.10">
    <property type="entry name" value="Ribonuclease Inhibitor"/>
    <property type="match status" value="1"/>
</dbReference>
<dbReference type="AlphaFoldDB" id="A0AAP2DR97"/>
<dbReference type="Proteomes" id="UP001319200">
    <property type="component" value="Unassembled WGS sequence"/>
</dbReference>
<dbReference type="EMBL" id="JAHESF010000055">
    <property type="protein sequence ID" value="MBT1701036.1"/>
    <property type="molecule type" value="Genomic_DNA"/>
</dbReference>
<comment type="caution">
    <text evidence="1">The sequence shown here is derived from an EMBL/GenBank/DDBJ whole genome shotgun (WGS) entry which is preliminary data.</text>
</comment>
<evidence type="ECO:0008006" key="3">
    <source>
        <dbReference type="Google" id="ProtNLM"/>
    </source>
</evidence>
<keyword evidence="2" id="KW-1185">Reference proteome</keyword>